<evidence type="ECO:0000313" key="17">
    <source>
        <dbReference type="EMBL" id="KGE15949.1"/>
    </source>
</evidence>
<dbReference type="CDD" id="cd00075">
    <property type="entry name" value="HATPase"/>
    <property type="match status" value="1"/>
</dbReference>
<evidence type="ECO:0000313" key="18">
    <source>
        <dbReference type="Proteomes" id="UP000031802"/>
    </source>
</evidence>
<dbReference type="InterPro" id="IPR050351">
    <property type="entry name" value="BphY/WalK/GraS-like"/>
</dbReference>
<dbReference type="InterPro" id="IPR036097">
    <property type="entry name" value="HisK_dim/P_sf"/>
</dbReference>
<keyword evidence="6" id="KW-0812">Transmembrane</keyword>
<evidence type="ECO:0000256" key="6">
    <source>
        <dbReference type="ARBA" id="ARBA00022692"/>
    </source>
</evidence>
<dbReference type="InterPro" id="IPR004358">
    <property type="entry name" value="Sig_transdc_His_kin-like_C"/>
</dbReference>
<name>A0A0B8TAN6_9SPHI</name>
<dbReference type="InterPro" id="IPR000014">
    <property type="entry name" value="PAS"/>
</dbReference>
<sequence>MIDNPLKNSAYFNDPEMTSLIYAALDASSTGIIITDNRLPDNPIIYHNKAFETITGYQSTEIVGHNCRFLQGRDRSQKARDQIRQALIDGEDIKIEIRNYTKNNDLFWNELYISPIKNEKGEVTHFIGVQNNITARKKVEEELIIEKESIERKIAERTENLRLNEEYLNSIVETIRESLVVLDPDLNVLTVNEAFLRTFKVTRSETIGLGLYDLGNRQWDIAKLKNLLEEVLPSNNPVLGFEVEHKFPHIGHKIMLLNAHRVELQGIFKDRILLAIEDVTDRRAIEKRKDDFLSIASHELKTPLTAVKGYMQLIKRFMTEDNAKLTDIIEKSDNQIERLQKLIAELLDVSKIQSGKLDIHHDRFDFDKMVRDTIENIQLNSDSHKVVLRGETNAHYDGDETHISQVVGNLISNAIKYSPDKDRVEVYISSLKGHIKFSVKDYGFGISIEDQKKVFDRFYRVDSIQKKFAGLGVGLYISEQIISQHGGTIWVDSDAGEGATFSFILPHTEK</sequence>
<dbReference type="Pfam" id="PF08448">
    <property type="entry name" value="PAS_4"/>
    <property type="match status" value="1"/>
</dbReference>
<dbReference type="CDD" id="cd00130">
    <property type="entry name" value="PAS"/>
    <property type="match status" value="2"/>
</dbReference>
<feature type="domain" description="Histidine kinase" evidence="14">
    <location>
        <begin position="295"/>
        <end position="509"/>
    </location>
</feature>
<dbReference type="CDD" id="cd00082">
    <property type="entry name" value="HisKA"/>
    <property type="match status" value="1"/>
</dbReference>
<keyword evidence="4" id="KW-0597">Phosphoprotein</keyword>
<dbReference type="PRINTS" id="PR00344">
    <property type="entry name" value="BCTRLSENSOR"/>
</dbReference>
<evidence type="ECO:0000256" key="12">
    <source>
        <dbReference type="ARBA" id="ARBA00023136"/>
    </source>
</evidence>
<evidence type="ECO:0000256" key="4">
    <source>
        <dbReference type="ARBA" id="ARBA00022553"/>
    </source>
</evidence>
<dbReference type="STRING" id="1229276.DI53_0064"/>
<evidence type="ECO:0000259" key="15">
    <source>
        <dbReference type="PROSITE" id="PS50112"/>
    </source>
</evidence>
<dbReference type="EMBL" id="JJMU01000002">
    <property type="protein sequence ID" value="KGE15949.1"/>
    <property type="molecule type" value="Genomic_DNA"/>
</dbReference>
<dbReference type="InterPro" id="IPR013656">
    <property type="entry name" value="PAS_4"/>
</dbReference>
<dbReference type="SUPFAM" id="SSF55785">
    <property type="entry name" value="PYP-like sensor domain (PAS domain)"/>
    <property type="match status" value="2"/>
</dbReference>
<keyword evidence="5" id="KW-0808">Transferase</keyword>
<evidence type="ECO:0000256" key="3">
    <source>
        <dbReference type="ARBA" id="ARBA00012438"/>
    </source>
</evidence>
<dbReference type="PATRIC" id="fig|1229276.3.peg.70"/>
<dbReference type="Gene3D" id="1.10.287.130">
    <property type="match status" value="1"/>
</dbReference>
<dbReference type="GO" id="GO:0005524">
    <property type="term" value="F:ATP binding"/>
    <property type="evidence" value="ECO:0007669"/>
    <property type="project" value="UniProtKB-KW"/>
</dbReference>
<feature type="domain" description="PAC" evidence="16">
    <location>
        <begin position="93"/>
        <end position="145"/>
    </location>
</feature>
<dbReference type="PANTHER" id="PTHR42878">
    <property type="entry name" value="TWO-COMPONENT HISTIDINE KINASE"/>
    <property type="match status" value="1"/>
</dbReference>
<evidence type="ECO:0000256" key="5">
    <source>
        <dbReference type="ARBA" id="ARBA00022679"/>
    </source>
</evidence>
<keyword evidence="10" id="KW-1133">Transmembrane helix</keyword>
<reference evidence="18" key="1">
    <citation type="submission" date="2014-04" db="EMBL/GenBank/DDBJ databases">
        <title>Whole-Genome optical mapping and complete genome sequence of Sphingobacterium deserti sp. nov., a new spaces isolated from desert in the west of China.</title>
        <authorList>
            <person name="Teng C."/>
            <person name="Zhou Z."/>
            <person name="Li X."/>
            <person name="Chen M."/>
            <person name="Lin M."/>
            <person name="Wang L."/>
            <person name="Su S."/>
            <person name="Zhang C."/>
            <person name="Zhang W."/>
        </authorList>
    </citation>
    <scope>NUCLEOTIDE SEQUENCE [LARGE SCALE GENOMIC DNA]</scope>
    <source>
        <strain evidence="18">ACCC05744</strain>
    </source>
</reference>
<dbReference type="PANTHER" id="PTHR42878:SF7">
    <property type="entry name" value="SENSOR HISTIDINE KINASE GLRK"/>
    <property type="match status" value="1"/>
</dbReference>
<keyword evidence="11" id="KW-0902">Two-component regulatory system</keyword>
<keyword evidence="8 17" id="KW-0418">Kinase</keyword>
<proteinExistence type="predicted"/>
<dbReference type="InterPro" id="IPR036890">
    <property type="entry name" value="HATPase_C_sf"/>
</dbReference>
<evidence type="ECO:0000259" key="14">
    <source>
        <dbReference type="PROSITE" id="PS50109"/>
    </source>
</evidence>
<evidence type="ECO:0000256" key="11">
    <source>
        <dbReference type="ARBA" id="ARBA00023012"/>
    </source>
</evidence>
<protein>
    <recommendedName>
        <fullName evidence="3">histidine kinase</fullName>
        <ecNumber evidence="3">2.7.13.3</ecNumber>
    </recommendedName>
</protein>
<dbReference type="FunFam" id="1.10.287.130:FF:000001">
    <property type="entry name" value="Two-component sensor histidine kinase"/>
    <property type="match status" value="1"/>
</dbReference>
<dbReference type="NCBIfam" id="TIGR00229">
    <property type="entry name" value="sensory_box"/>
    <property type="match status" value="2"/>
</dbReference>
<dbReference type="SMART" id="SM00091">
    <property type="entry name" value="PAS"/>
    <property type="match status" value="2"/>
</dbReference>
<keyword evidence="7" id="KW-0547">Nucleotide-binding</keyword>
<feature type="domain" description="PAS" evidence="15">
    <location>
        <begin position="164"/>
        <end position="208"/>
    </location>
</feature>
<evidence type="ECO:0000256" key="13">
    <source>
        <dbReference type="SAM" id="Coils"/>
    </source>
</evidence>
<dbReference type="InterPro" id="IPR003661">
    <property type="entry name" value="HisK_dim/P_dom"/>
</dbReference>
<dbReference type="Proteomes" id="UP000031802">
    <property type="component" value="Unassembled WGS sequence"/>
</dbReference>
<dbReference type="PROSITE" id="PS50109">
    <property type="entry name" value="HIS_KIN"/>
    <property type="match status" value="1"/>
</dbReference>
<evidence type="ECO:0000256" key="2">
    <source>
        <dbReference type="ARBA" id="ARBA00004141"/>
    </source>
</evidence>
<keyword evidence="12" id="KW-0472">Membrane</keyword>
<dbReference type="GO" id="GO:0007234">
    <property type="term" value="P:osmosensory signaling via phosphorelay pathway"/>
    <property type="evidence" value="ECO:0007669"/>
    <property type="project" value="TreeGrafter"/>
</dbReference>
<dbReference type="InterPro" id="IPR003594">
    <property type="entry name" value="HATPase_dom"/>
</dbReference>
<dbReference type="OrthoDB" id="9813151at2"/>
<dbReference type="InterPro" id="IPR001610">
    <property type="entry name" value="PAC"/>
</dbReference>
<reference evidence="17 18" key="2">
    <citation type="journal article" date="2015" name="PLoS ONE">
        <title>Whole-Genome Optical Mapping and Finished Genome Sequence of Sphingobacterium deserti sp. nov., a New Species Isolated from the Western Desert of China.</title>
        <authorList>
            <person name="Teng C."/>
            <person name="Zhou Z."/>
            <person name="Molnar I."/>
            <person name="Li X."/>
            <person name="Tang R."/>
            <person name="Chen M."/>
            <person name="Wang L."/>
            <person name="Su S."/>
            <person name="Zhang W."/>
            <person name="Lin M."/>
        </authorList>
    </citation>
    <scope>NUCLEOTIDE SEQUENCE [LARGE SCALE GENOMIC DNA]</scope>
    <source>
        <strain evidence="18">ACCC05744</strain>
    </source>
</reference>
<accession>A0A0B8TAN6</accession>
<dbReference type="AlphaFoldDB" id="A0A0B8TAN6"/>
<dbReference type="InterPro" id="IPR005467">
    <property type="entry name" value="His_kinase_dom"/>
</dbReference>
<feature type="coiled-coil region" evidence="13">
    <location>
        <begin position="322"/>
        <end position="349"/>
    </location>
</feature>
<evidence type="ECO:0000256" key="1">
    <source>
        <dbReference type="ARBA" id="ARBA00000085"/>
    </source>
</evidence>
<dbReference type="GO" id="GO:0000156">
    <property type="term" value="F:phosphorelay response regulator activity"/>
    <property type="evidence" value="ECO:0007669"/>
    <property type="project" value="TreeGrafter"/>
</dbReference>
<feature type="domain" description="PAS" evidence="15">
    <location>
        <begin position="17"/>
        <end position="90"/>
    </location>
</feature>
<dbReference type="SMART" id="SM00086">
    <property type="entry name" value="PAC"/>
    <property type="match status" value="1"/>
</dbReference>
<dbReference type="InterPro" id="IPR035965">
    <property type="entry name" value="PAS-like_dom_sf"/>
</dbReference>
<evidence type="ECO:0000256" key="7">
    <source>
        <dbReference type="ARBA" id="ARBA00022741"/>
    </source>
</evidence>
<dbReference type="FunFam" id="3.30.565.10:FF:000006">
    <property type="entry name" value="Sensor histidine kinase WalK"/>
    <property type="match status" value="1"/>
</dbReference>
<dbReference type="GO" id="GO:0016020">
    <property type="term" value="C:membrane"/>
    <property type="evidence" value="ECO:0007669"/>
    <property type="project" value="UniProtKB-SubCell"/>
</dbReference>
<evidence type="ECO:0000259" key="16">
    <source>
        <dbReference type="PROSITE" id="PS50113"/>
    </source>
</evidence>
<dbReference type="SMART" id="SM00388">
    <property type="entry name" value="HisKA"/>
    <property type="match status" value="1"/>
</dbReference>
<keyword evidence="9" id="KW-0067">ATP-binding</keyword>
<evidence type="ECO:0000256" key="10">
    <source>
        <dbReference type="ARBA" id="ARBA00022989"/>
    </source>
</evidence>
<dbReference type="Gene3D" id="3.30.565.10">
    <property type="entry name" value="Histidine kinase-like ATPase, C-terminal domain"/>
    <property type="match status" value="1"/>
</dbReference>
<comment type="catalytic activity">
    <reaction evidence="1">
        <text>ATP + protein L-histidine = ADP + protein N-phospho-L-histidine.</text>
        <dbReference type="EC" id="2.7.13.3"/>
    </reaction>
</comment>
<dbReference type="eggNOG" id="COG5002">
    <property type="taxonomic scope" value="Bacteria"/>
</dbReference>
<dbReference type="GO" id="GO:0030295">
    <property type="term" value="F:protein kinase activator activity"/>
    <property type="evidence" value="ECO:0007669"/>
    <property type="project" value="TreeGrafter"/>
</dbReference>
<comment type="subcellular location">
    <subcellularLocation>
        <location evidence="2">Membrane</location>
        <topology evidence="2">Multi-pass membrane protein</topology>
    </subcellularLocation>
</comment>
<dbReference type="Gene3D" id="3.30.450.20">
    <property type="entry name" value="PAS domain"/>
    <property type="match status" value="2"/>
</dbReference>
<organism evidence="17 18">
    <name type="scientific">Sphingobacterium deserti</name>
    <dbReference type="NCBI Taxonomy" id="1229276"/>
    <lineage>
        <taxon>Bacteria</taxon>
        <taxon>Pseudomonadati</taxon>
        <taxon>Bacteroidota</taxon>
        <taxon>Sphingobacteriia</taxon>
        <taxon>Sphingobacteriales</taxon>
        <taxon>Sphingobacteriaceae</taxon>
        <taxon>Sphingobacterium</taxon>
    </lineage>
</organism>
<dbReference type="Pfam" id="PF02518">
    <property type="entry name" value="HATPase_c"/>
    <property type="match status" value="1"/>
</dbReference>
<dbReference type="PROSITE" id="PS50113">
    <property type="entry name" value="PAC"/>
    <property type="match status" value="1"/>
</dbReference>
<dbReference type="Pfam" id="PF13426">
    <property type="entry name" value="PAS_9"/>
    <property type="match status" value="1"/>
</dbReference>
<keyword evidence="13" id="KW-0175">Coiled coil</keyword>
<dbReference type="GO" id="GO:0000155">
    <property type="term" value="F:phosphorelay sensor kinase activity"/>
    <property type="evidence" value="ECO:0007669"/>
    <property type="project" value="InterPro"/>
</dbReference>
<dbReference type="Pfam" id="PF00512">
    <property type="entry name" value="HisKA"/>
    <property type="match status" value="1"/>
</dbReference>
<gene>
    <name evidence="17" type="ORF">DI53_0064</name>
</gene>
<dbReference type="SUPFAM" id="SSF55874">
    <property type="entry name" value="ATPase domain of HSP90 chaperone/DNA topoisomerase II/histidine kinase"/>
    <property type="match status" value="1"/>
</dbReference>
<dbReference type="PROSITE" id="PS50112">
    <property type="entry name" value="PAS"/>
    <property type="match status" value="2"/>
</dbReference>
<keyword evidence="18" id="KW-1185">Reference proteome</keyword>
<dbReference type="SMART" id="SM00387">
    <property type="entry name" value="HATPase_c"/>
    <property type="match status" value="1"/>
</dbReference>
<dbReference type="SUPFAM" id="SSF47384">
    <property type="entry name" value="Homodimeric domain of signal transducing histidine kinase"/>
    <property type="match status" value="1"/>
</dbReference>
<dbReference type="EC" id="2.7.13.3" evidence="3"/>
<dbReference type="RefSeq" id="WP_052071905.1">
    <property type="nucleotide sequence ID" value="NZ_JJMU01000002.1"/>
</dbReference>
<evidence type="ECO:0000256" key="8">
    <source>
        <dbReference type="ARBA" id="ARBA00022777"/>
    </source>
</evidence>
<dbReference type="InterPro" id="IPR000700">
    <property type="entry name" value="PAS-assoc_C"/>
</dbReference>
<comment type="caution">
    <text evidence="17">The sequence shown here is derived from an EMBL/GenBank/DDBJ whole genome shotgun (WGS) entry which is preliminary data.</text>
</comment>
<evidence type="ECO:0000256" key="9">
    <source>
        <dbReference type="ARBA" id="ARBA00022840"/>
    </source>
</evidence>